<keyword evidence="13" id="KW-0539">Nucleus</keyword>
<dbReference type="AlphaFoldDB" id="A0A8W8M996"/>
<evidence type="ECO:0000256" key="4">
    <source>
        <dbReference type="ARBA" id="ARBA00010304"/>
    </source>
</evidence>
<dbReference type="InterPro" id="IPR011084">
    <property type="entry name" value="DRMBL"/>
</dbReference>
<dbReference type="GO" id="GO:0036297">
    <property type="term" value="P:interstrand cross-link repair"/>
    <property type="evidence" value="ECO:0007669"/>
    <property type="project" value="TreeGrafter"/>
</dbReference>
<dbReference type="SMART" id="SM00849">
    <property type="entry name" value="Lactamase_B"/>
    <property type="match status" value="1"/>
</dbReference>
<evidence type="ECO:0000256" key="2">
    <source>
        <dbReference type="ARBA" id="ARBA00004123"/>
    </source>
</evidence>
<sequence>MNGKVIPGTPIAVDFWKTRECPNARLFFLTHLHGDHIVGLSSSWQHKIYCSEVTGKLLVERYDIDASLISPLETGCSHILYIDCDQIEQMSVTVIDAHHCPGSVMFLFEGYFGKILYTGDFRFDSEMKDDPMMRNLLHADTLYLDNTYNSPKCVFPSREESFKQMIEIIQSHEDFHIKIGLRNLGKEDLLVKIAVDLNEWIKVPPSFFQLAELLDLPDVFITGETDARIEVVPFYSISNKNIERWNKECPTIALLPTSLYTGLEMSPFCNQENVYIVPYSDHSSFDELIEFVKLIKPGCIYPIVCGETRGPFGSSISDRANISVFEPYLCNKQGRNNEIPESVKRWLYGNRTALKPAKVLNKKLFALARKRSSQNFKRGVHFDDSMEEFSEPKKKKTKYLKDKQLASDSNIDGKSTEQLHGNVRENSGSEVGGKSSPKNKPLAAVDNRTGENVQKEFSKKDNCGKSSDEEIPQYMERVEEKRESPAKEDHQGTHKTNLQQKDVGVNSVNKGADKNSQGQKRPSIKNFIQYVLDTDFVKSSHTDSEGNPMDRNGGSCPDPGMPCRMERKMGLLRVIPLSSNKPQENYRSGKKQGSSCSSVCRPLLNVKPL</sequence>
<evidence type="ECO:0000259" key="18">
    <source>
        <dbReference type="SMART" id="SM00849"/>
    </source>
</evidence>
<keyword evidence="10" id="KW-0269">Exonuclease</keyword>
<dbReference type="CDD" id="cd16273">
    <property type="entry name" value="SNM1A-1C-like_MBL-fold"/>
    <property type="match status" value="1"/>
</dbReference>
<comment type="subcellular location">
    <subcellularLocation>
        <location evidence="3">Chromosome</location>
        <location evidence="3">Telomere</location>
    </subcellularLocation>
    <subcellularLocation>
        <location evidence="2">Nucleus</location>
    </subcellularLocation>
</comment>
<feature type="domain" description="Metallo-beta-lactamase" evidence="18">
    <location>
        <begin position="5"/>
        <end position="158"/>
    </location>
</feature>
<feature type="region of interest" description="Disordered" evidence="17">
    <location>
        <begin position="578"/>
        <end position="609"/>
    </location>
</feature>
<organism evidence="19 20">
    <name type="scientific">Magallana gigas</name>
    <name type="common">Pacific oyster</name>
    <name type="synonym">Crassostrea gigas</name>
    <dbReference type="NCBI Taxonomy" id="29159"/>
    <lineage>
        <taxon>Eukaryota</taxon>
        <taxon>Metazoa</taxon>
        <taxon>Spiralia</taxon>
        <taxon>Lophotrochozoa</taxon>
        <taxon>Mollusca</taxon>
        <taxon>Bivalvia</taxon>
        <taxon>Autobranchia</taxon>
        <taxon>Pteriomorphia</taxon>
        <taxon>Ostreida</taxon>
        <taxon>Ostreoidea</taxon>
        <taxon>Ostreidae</taxon>
        <taxon>Magallana</taxon>
    </lineage>
</organism>
<evidence type="ECO:0000313" key="20">
    <source>
        <dbReference type="Proteomes" id="UP000005408"/>
    </source>
</evidence>
<evidence type="ECO:0000256" key="17">
    <source>
        <dbReference type="SAM" id="MobiDB-lite"/>
    </source>
</evidence>
<dbReference type="GO" id="GO:0003684">
    <property type="term" value="F:damaged DNA binding"/>
    <property type="evidence" value="ECO:0007669"/>
    <property type="project" value="TreeGrafter"/>
</dbReference>
<dbReference type="PANTHER" id="PTHR23240">
    <property type="entry name" value="DNA CROSS-LINK REPAIR PROTEIN PSO2/SNM1-RELATED"/>
    <property type="match status" value="1"/>
</dbReference>
<evidence type="ECO:0000256" key="9">
    <source>
        <dbReference type="ARBA" id="ARBA00022801"/>
    </source>
</evidence>
<keyword evidence="11" id="KW-0779">Telomere</keyword>
<feature type="compositionally biased region" description="Basic and acidic residues" evidence="17">
    <location>
        <begin position="476"/>
        <end position="492"/>
    </location>
</feature>
<evidence type="ECO:0000256" key="12">
    <source>
        <dbReference type="ARBA" id="ARBA00023204"/>
    </source>
</evidence>
<dbReference type="Gene3D" id="3.40.50.12650">
    <property type="match status" value="1"/>
</dbReference>
<keyword evidence="20" id="KW-1185">Reference proteome</keyword>
<dbReference type="EnsemblMetazoa" id="G31150.1">
    <property type="protein sequence ID" value="G31150.1:cds"/>
    <property type="gene ID" value="G31150"/>
</dbReference>
<evidence type="ECO:0000256" key="13">
    <source>
        <dbReference type="ARBA" id="ARBA00023242"/>
    </source>
</evidence>
<evidence type="ECO:0000256" key="15">
    <source>
        <dbReference type="ARBA" id="ARBA00041693"/>
    </source>
</evidence>
<dbReference type="SUPFAM" id="SSF56281">
    <property type="entry name" value="Metallo-hydrolase/oxidoreductase"/>
    <property type="match status" value="1"/>
</dbReference>
<feature type="compositionally biased region" description="Polar residues" evidence="17">
    <location>
        <begin position="406"/>
        <end position="429"/>
    </location>
</feature>
<dbReference type="GO" id="GO:0000781">
    <property type="term" value="C:chromosome, telomeric region"/>
    <property type="evidence" value="ECO:0007669"/>
    <property type="project" value="UniProtKB-SubCell"/>
</dbReference>
<dbReference type="GO" id="GO:0008800">
    <property type="term" value="F:beta-lactamase activity"/>
    <property type="evidence" value="ECO:0007669"/>
    <property type="project" value="UniProtKB-EC"/>
</dbReference>
<dbReference type="GO" id="GO:0000723">
    <property type="term" value="P:telomere maintenance"/>
    <property type="evidence" value="ECO:0007669"/>
    <property type="project" value="TreeGrafter"/>
</dbReference>
<protein>
    <recommendedName>
        <fullName evidence="14">5' exonuclease Apollo</fullName>
        <ecNumber evidence="5">3.5.2.6</ecNumber>
    </recommendedName>
    <alternativeName>
        <fullName evidence="15">DNA cross-link repair 1B protein</fullName>
    </alternativeName>
    <alternativeName>
        <fullName evidence="16">SNM1 homolog B</fullName>
    </alternativeName>
</protein>
<keyword evidence="6" id="KW-0158">Chromosome</keyword>
<feature type="region of interest" description="Disordered" evidence="17">
    <location>
        <begin position="386"/>
        <end position="524"/>
    </location>
</feature>
<keyword evidence="12" id="KW-0234">DNA repair</keyword>
<evidence type="ECO:0000256" key="7">
    <source>
        <dbReference type="ARBA" id="ARBA00022722"/>
    </source>
</evidence>
<evidence type="ECO:0000313" key="19">
    <source>
        <dbReference type="EnsemblMetazoa" id="G31150.1:cds"/>
    </source>
</evidence>
<keyword evidence="8" id="KW-0227">DNA damage</keyword>
<evidence type="ECO:0000256" key="10">
    <source>
        <dbReference type="ARBA" id="ARBA00022839"/>
    </source>
</evidence>
<keyword evidence="7" id="KW-0540">Nuclease</keyword>
<evidence type="ECO:0000256" key="8">
    <source>
        <dbReference type="ARBA" id="ARBA00022763"/>
    </source>
</evidence>
<evidence type="ECO:0000256" key="5">
    <source>
        <dbReference type="ARBA" id="ARBA00012865"/>
    </source>
</evidence>
<dbReference type="GO" id="GO:0035312">
    <property type="term" value="F:5'-3' DNA exonuclease activity"/>
    <property type="evidence" value="ECO:0007669"/>
    <property type="project" value="TreeGrafter"/>
</dbReference>
<comment type="similarity">
    <text evidence="4">Belongs to the DNA repair metallo-beta-lactamase (DRMBL) family.</text>
</comment>
<evidence type="ECO:0000256" key="16">
    <source>
        <dbReference type="ARBA" id="ARBA00042738"/>
    </source>
</evidence>
<evidence type="ECO:0000256" key="11">
    <source>
        <dbReference type="ARBA" id="ARBA00022895"/>
    </source>
</evidence>
<evidence type="ECO:0000256" key="6">
    <source>
        <dbReference type="ARBA" id="ARBA00022454"/>
    </source>
</evidence>
<dbReference type="EC" id="3.5.2.6" evidence="5"/>
<dbReference type="PANTHER" id="PTHR23240:SF26">
    <property type="entry name" value="5' EXONUCLEASE APOLLO"/>
    <property type="match status" value="1"/>
</dbReference>
<dbReference type="GO" id="GO:0005634">
    <property type="term" value="C:nucleus"/>
    <property type="evidence" value="ECO:0007669"/>
    <property type="project" value="UniProtKB-SubCell"/>
</dbReference>
<accession>A0A8W8M996</accession>
<dbReference type="InterPro" id="IPR036866">
    <property type="entry name" value="RibonucZ/Hydroxyglut_hydro"/>
</dbReference>
<feature type="region of interest" description="Disordered" evidence="17">
    <location>
        <begin position="538"/>
        <end position="564"/>
    </location>
</feature>
<feature type="compositionally biased region" description="Polar residues" evidence="17">
    <location>
        <begin position="494"/>
        <end position="520"/>
    </location>
</feature>
<dbReference type="Gene3D" id="3.60.15.10">
    <property type="entry name" value="Ribonuclease Z/Hydroxyacylglutathione hydrolase-like"/>
    <property type="match status" value="1"/>
</dbReference>
<name>A0A8W8M996_MAGGI</name>
<feature type="compositionally biased region" description="Basic and acidic residues" evidence="17">
    <location>
        <begin position="453"/>
        <end position="468"/>
    </location>
</feature>
<evidence type="ECO:0000256" key="3">
    <source>
        <dbReference type="ARBA" id="ARBA00004574"/>
    </source>
</evidence>
<reference evidence="19" key="1">
    <citation type="submission" date="2022-08" db="UniProtKB">
        <authorList>
            <consortium name="EnsemblMetazoa"/>
        </authorList>
    </citation>
    <scope>IDENTIFICATION</scope>
    <source>
        <strain evidence="19">05x7-T-G4-1.051#20</strain>
    </source>
</reference>
<dbReference type="GO" id="GO:0006303">
    <property type="term" value="P:double-strand break repair via nonhomologous end joining"/>
    <property type="evidence" value="ECO:0007669"/>
    <property type="project" value="TreeGrafter"/>
</dbReference>
<feature type="compositionally biased region" description="Polar residues" evidence="17">
    <location>
        <begin position="578"/>
        <end position="598"/>
    </location>
</feature>
<dbReference type="InterPro" id="IPR001279">
    <property type="entry name" value="Metallo-B-lactamas"/>
</dbReference>
<evidence type="ECO:0000256" key="14">
    <source>
        <dbReference type="ARBA" id="ARBA00039555"/>
    </source>
</evidence>
<dbReference type="FunFam" id="3.40.50.12650:FF:000003">
    <property type="entry name" value="DNA cross-link repair 1B"/>
    <property type="match status" value="1"/>
</dbReference>
<dbReference type="Proteomes" id="UP000005408">
    <property type="component" value="Unassembled WGS sequence"/>
</dbReference>
<dbReference type="OrthoDB" id="262529at2759"/>
<dbReference type="OMA" id="YEHILMS"/>
<evidence type="ECO:0000256" key="1">
    <source>
        <dbReference type="ARBA" id="ARBA00001526"/>
    </source>
</evidence>
<comment type="catalytic activity">
    <reaction evidence="1">
        <text>a beta-lactam + H2O = a substituted beta-amino acid</text>
        <dbReference type="Rhea" id="RHEA:20401"/>
        <dbReference type="ChEBI" id="CHEBI:15377"/>
        <dbReference type="ChEBI" id="CHEBI:35627"/>
        <dbReference type="ChEBI" id="CHEBI:140347"/>
        <dbReference type="EC" id="3.5.2.6"/>
    </reaction>
</comment>
<proteinExistence type="inferred from homology"/>
<keyword evidence="9" id="KW-0378">Hydrolase</keyword>
<dbReference type="Pfam" id="PF07522">
    <property type="entry name" value="DRMBL"/>
    <property type="match status" value="1"/>
</dbReference>